<dbReference type="AlphaFoldDB" id="A0A7Y0AEV9"/>
<dbReference type="Proteomes" id="UP000559626">
    <property type="component" value="Unassembled WGS sequence"/>
</dbReference>
<organism evidence="3 4">
    <name type="scientific">Hymenobacter polaris</name>
    <dbReference type="NCBI Taxonomy" id="2682546"/>
    <lineage>
        <taxon>Bacteria</taxon>
        <taxon>Pseudomonadati</taxon>
        <taxon>Bacteroidota</taxon>
        <taxon>Cytophagia</taxon>
        <taxon>Cytophagales</taxon>
        <taxon>Hymenobacteraceae</taxon>
        <taxon>Hymenobacter</taxon>
    </lineage>
</organism>
<feature type="signal peptide" evidence="1">
    <location>
        <begin position="1"/>
        <end position="21"/>
    </location>
</feature>
<gene>
    <name evidence="3" type="ORF">HHL22_12955</name>
</gene>
<dbReference type="Pfam" id="PF18962">
    <property type="entry name" value="Por_Secre_tail"/>
    <property type="match status" value="1"/>
</dbReference>
<feature type="chain" id="PRO_5030547384" evidence="1">
    <location>
        <begin position="22"/>
        <end position="327"/>
    </location>
</feature>
<evidence type="ECO:0000313" key="3">
    <source>
        <dbReference type="EMBL" id="NML66116.1"/>
    </source>
</evidence>
<dbReference type="NCBIfam" id="TIGR04183">
    <property type="entry name" value="Por_Secre_tail"/>
    <property type="match status" value="1"/>
</dbReference>
<comment type="caution">
    <text evidence="3">The sequence shown here is derived from an EMBL/GenBank/DDBJ whole genome shotgun (WGS) entry which is preliminary data.</text>
</comment>
<evidence type="ECO:0000256" key="1">
    <source>
        <dbReference type="SAM" id="SignalP"/>
    </source>
</evidence>
<name>A0A7Y0AEV9_9BACT</name>
<dbReference type="InterPro" id="IPR038653">
    <property type="entry name" value="Put_CMD_sf"/>
</dbReference>
<sequence>MKKIFYALTALALVASYSAQAQVISNNGFETWATRNGAESPTGWLTDADVYGYYYNLSASNLQIGAVTKSADAHGGSFAAKLTSTNDKDNAGNTIVVPGELVLGTKAGAYVYQGLPLGGLNYPARPTQMQFYYKFSGTATDSALVLVYFTKTTNGVPAILGIGGGFLNPTATYSGVSAPIGYVDNTVPDSIHVVVASGFSRLLYNPRTGVTRFPSNIKAGSTLLLDDLTFSGAPLAVRADASTQAQLTVAPNPSPGGRFVLNSPDKPELAAAPLQVLDGLGRIVVQQAAQVAPNGQRELDLSSLSTGIYLLRLDSKQGTIVRQLTVK</sequence>
<protein>
    <submittedName>
        <fullName evidence="3">T9SS type A sorting domain-containing protein</fullName>
    </submittedName>
</protein>
<feature type="domain" description="Secretion system C-terminal sorting" evidence="2">
    <location>
        <begin position="251"/>
        <end position="325"/>
    </location>
</feature>
<accession>A0A7Y0AEV9</accession>
<evidence type="ECO:0000259" key="2">
    <source>
        <dbReference type="Pfam" id="PF18962"/>
    </source>
</evidence>
<evidence type="ECO:0000313" key="4">
    <source>
        <dbReference type="Proteomes" id="UP000559626"/>
    </source>
</evidence>
<dbReference type="EMBL" id="JABBGH010000002">
    <property type="protein sequence ID" value="NML66116.1"/>
    <property type="molecule type" value="Genomic_DNA"/>
</dbReference>
<keyword evidence="1" id="KW-0732">Signal</keyword>
<reference evidence="3 4" key="1">
    <citation type="submission" date="2020-04" db="EMBL/GenBank/DDBJ databases">
        <title>Hymenobacter polaris sp. nov., isolated from Arctic soil.</title>
        <authorList>
            <person name="Dahal R.H."/>
        </authorList>
    </citation>
    <scope>NUCLEOTIDE SEQUENCE [LARGE SCALE GENOMIC DNA]</scope>
    <source>
        <strain evidence="3 4">RP-2-7</strain>
    </source>
</reference>
<dbReference type="Gene3D" id="2.60.120.890">
    <property type="entry name" value="BT2081, beta-jelly-roll domain"/>
    <property type="match status" value="1"/>
</dbReference>
<proteinExistence type="predicted"/>
<dbReference type="RefSeq" id="WP_169531781.1">
    <property type="nucleotide sequence ID" value="NZ_JABBGH010000002.1"/>
</dbReference>
<dbReference type="InterPro" id="IPR026444">
    <property type="entry name" value="Secre_tail"/>
</dbReference>
<keyword evidence="4" id="KW-1185">Reference proteome</keyword>